<comment type="caution">
    <text evidence="1">The sequence shown here is derived from an EMBL/GenBank/DDBJ whole genome shotgun (WGS) entry which is preliminary data.</text>
</comment>
<organism evidence="1 2">
    <name type="scientific">Trifolium medium</name>
    <dbReference type="NCBI Taxonomy" id="97028"/>
    <lineage>
        <taxon>Eukaryota</taxon>
        <taxon>Viridiplantae</taxon>
        <taxon>Streptophyta</taxon>
        <taxon>Embryophyta</taxon>
        <taxon>Tracheophyta</taxon>
        <taxon>Spermatophyta</taxon>
        <taxon>Magnoliopsida</taxon>
        <taxon>eudicotyledons</taxon>
        <taxon>Gunneridae</taxon>
        <taxon>Pentapetalae</taxon>
        <taxon>rosids</taxon>
        <taxon>fabids</taxon>
        <taxon>Fabales</taxon>
        <taxon>Fabaceae</taxon>
        <taxon>Papilionoideae</taxon>
        <taxon>50 kb inversion clade</taxon>
        <taxon>NPAAA clade</taxon>
        <taxon>Hologalegina</taxon>
        <taxon>IRL clade</taxon>
        <taxon>Trifolieae</taxon>
        <taxon>Trifolium</taxon>
    </lineage>
</organism>
<accession>A0A392USV6</accession>
<feature type="non-terminal residue" evidence="1">
    <location>
        <position position="77"/>
    </location>
</feature>
<evidence type="ECO:0000313" key="1">
    <source>
        <dbReference type="EMBL" id="MCI74855.1"/>
    </source>
</evidence>
<evidence type="ECO:0000313" key="2">
    <source>
        <dbReference type="Proteomes" id="UP000265520"/>
    </source>
</evidence>
<dbReference type="AlphaFoldDB" id="A0A392USV6"/>
<proteinExistence type="predicted"/>
<reference evidence="1 2" key="1">
    <citation type="journal article" date="2018" name="Front. Plant Sci.">
        <title>Red Clover (Trifolium pratense) and Zigzag Clover (T. medium) - A Picture of Genomic Similarities and Differences.</title>
        <authorList>
            <person name="Dluhosova J."/>
            <person name="Istvanek J."/>
            <person name="Nedelnik J."/>
            <person name="Repkova J."/>
        </authorList>
    </citation>
    <scope>NUCLEOTIDE SEQUENCE [LARGE SCALE GENOMIC DNA]</scope>
    <source>
        <strain evidence="2">cv. 10/8</strain>
        <tissue evidence="1">Leaf</tissue>
    </source>
</reference>
<dbReference type="EMBL" id="LXQA010869344">
    <property type="protein sequence ID" value="MCI74855.1"/>
    <property type="molecule type" value="Genomic_DNA"/>
</dbReference>
<feature type="non-terminal residue" evidence="1">
    <location>
        <position position="1"/>
    </location>
</feature>
<keyword evidence="2" id="KW-1185">Reference proteome</keyword>
<protein>
    <submittedName>
        <fullName evidence="1">Uncharacterized protein</fullName>
    </submittedName>
</protein>
<name>A0A392USV6_9FABA</name>
<dbReference type="Proteomes" id="UP000265520">
    <property type="component" value="Unassembled WGS sequence"/>
</dbReference>
<sequence length="77" mass="8984">PTPTPELDEDEEQSIPLPFPQRAVKSKRECQLDMDREILDVFKKVEVNIPLLEVVKTIPKYAKFLKEMCTNKRKLKG</sequence>